<dbReference type="InterPro" id="IPR036375">
    <property type="entry name" value="Hemopexin-like_dom_sf"/>
</dbReference>
<organism evidence="1 2">
    <name type="scientific">Nonomuraea typhae</name>
    <dbReference type="NCBI Taxonomy" id="2603600"/>
    <lineage>
        <taxon>Bacteria</taxon>
        <taxon>Bacillati</taxon>
        <taxon>Actinomycetota</taxon>
        <taxon>Actinomycetes</taxon>
        <taxon>Streptosporangiales</taxon>
        <taxon>Streptosporangiaceae</taxon>
        <taxon>Nonomuraea</taxon>
    </lineage>
</organism>
<protein>
    <submittedName>
        <fullName evidence="1">Uncharacterized protein</fullName>
    </submittedName>
</protein>
<evidence type="ECO:0000313" key="2">
    <source>
        <dbReference type="Proteomes" id="UP001612741"/>
    </source>
</evidence>
<dbReference type="Proteomes" id="UP001612741">
    <property type="component" value="Unassembled WGS sequence"/>
</dbReference>
<reference evidence="1 2" key="1">
    <citation type="submission" date="2024-10" db="EMBL/GenBank/DDBJ databases">
        <title>The Natural Products Discovery Center: Release of the First 8490 Sequenced Strains for Exploring Actinobacteria Biosynthetic Diversity.</title>
        <authorList>
            <person name="Kalkreuter E."/>
            <person name="Kautsar S.A."/>
            <person name="Yang D."/>
            <person name="Bader C.D."/>
            <person name="Teijaro C.N."/>
            <person name="Fluegel L."/>
            <person name="Davis C.M."/>
            <person name="Simpson J.R."/>
            <person name="Lauterbach L."/>
            <person name="Steele A.D."/>
            <person name="Gui C."/>
            <person name="Meng S."/>
            <person name="Li G."/>
            <person name="Viehrig K."/>
            <person name="Ye F."/>
            <person name="Su P."/>
            <person name="Kiefer A.F."/>
            <person name="Nichols A."/>
            <person name="Cepeda A.J."/>
            <person name="Yan W."/>
            <person name="Fan B."/>
            <person name="Jiang Y."/>
            <person name="Adhikari A."/>
            <person name="Zheng C.-J."/>
            <person name="Schuster L."/>
            <person name="Cowan T.M."/>
            <person name="Smanski M.J."/>
            <person name="Chevrette M.G."/>
            <person name="De Carvalho L.P.S."/>
            <person name="Shen B."/>
        </authorList>
    </citation>
    <scope>NUCLEOTIDE SEQUENCE [LARGE SCALE GENOMIC DNA]</scope>
    <source>
        <strain evidence="1 2">NPDC050545</strain>
    </source>
</reference>
<dbReference type="Gene3D" id="2.110.10.10">
    <property type="entry name" value="Hemopexin-like domain"/>
    <property type="match status" value="1"/>
</dbReference>
<dbReference type="EMBL" id="JBITGY010000019">
    <property type="protein sequence ID" value="MFI6505352.1"/>
    <property type="molecule type" value="Genomic_DNA"/>
</dbReference>
<dbReference type="RefSeq" id="WP_397091477.1">
    <property type="nucleotide sequence ID" value="NZ_JBITGY010000019.1"/>
</dbReference>
<keyword evidence="2" id="KW-1185">Reference proteome</keyword>
<gene>
    <name evidence="1" type="ORF">ACIBG2_48785</name>
</gene>
<evidence type="ECO:0000313" key="1">
    <source>
        <dbReference type="EMBL" id="MFI6505352.1"/>
    </source>
</evidence>
<comment type="caution">
    <text evidence="1">The sequence shown here is derived from an EMBL/GenBank/DDBJ whole genome shotgun (WGS) entry which is preliminary data.</text>
</comment>
<proteinExistence type="predicted"/>
<name>A0ABW7ZBR2_9ACTN</name>
<accession>A0ABW7ZBR2</accession>
<sequence>MTASANWPALKGTIFESGPIEAAVYSGSGFWFFQGTQCAKTNTEGTGLLVNVTDITAGGNWPALDT</sequence>